<reference evidence="7" key="1">
    <citation type="journal article" date="2019" name="Int. J. Syst. Evol. Microbiol.">
        <title>The Global Catalogue of Microorganisms (GCM) 10K type strain sequencing project: providing services to taxonomists for standard genome sequencing and annotation.</title>
        <authorList>
            <consortium name="The Broad Institute Genomics Platform"/>
            <consortium name="The Broad Institute Genome Sequencing Center for Infectious Disease"/>
            <person name="Wu L."/>
            <person name="Ma J."/>
        </authorList>
    </citation>
    <scope>NUCLEOTIDE SEQUENCE [LARGE SCALE GENOMIC DNA]</scope>
    <source>
        <strain evidence="7">KCTC 23298</strain>
    </source>
</reference>
<evidence type="ECO:0000256" key="1">
    <source>
        <dbReference type="ARBA" id="ARBA00023015"/>
    </source>
</evidence>
<evidence type="ECO:0000313" key="6">
    <source>
        <dbReference type="EMBL" id="GHC40654.1"/>
    </source>
</evidence>
<dbReference type="CDD" id="cd06267">
    <property type="entry name" value="PBP1_LacI_sugar_binding-like"/>
    <property type="match status" value="1"/>
</dbReference>
<protein>
    <submittedName>
        <fullName evidence="6">LacI family transcriptional regulator</fullName>
    </submittedName>
</protein>
<dbReference type="PROSITE" id="PS50932">
    <property type="entry name" value="HTH_LACI_2"/>
    <property type="match status" value="1"/>
</dbReference>
<dbReference type="Gene3D" id="1.10.260.40">
    <property type="entry name" value="lambda repressor-like DNA-binding domains"/>
    <property type="match status" value="1"/>
</dbReference>
<proteinExistence type="predicted"/>
<gene>
    <name evidence="6" type="ORF">GCM10007291_48160</name>
</gene>
<evidence type="ECO:0000313" key="7">
    <source>
        <dbReference type="Proteomes" id="UP000658305"/>
    </source>
</evidence>
<dbReference type="EMBL" id="BMYI01000036">
    <property type="protein sequence ID" value="GHC40654.1"/>
    <property type="molecule type" value="Genomic_DNA"/>
</dbReference>
<dbReference type="Proteomes" id="UP000658305">
    <property type="component" value="Unassembled WGS sequence"/>
</dbReference>
<comment type="caution">
    <text evidence="6">The sequence shown here is derived from an EMBL/GenBank/DDBJ whole genome shotgun (WGS) entry which is preliminary data.</text>
</comment>
<keyword evidence="7" id="KW-1185">Reference proteome</keyword>
<keyword evidence="1" id="KW-0805">Transcription regulation</keyword>
<dbReference type="InterPro" id="IPR028082">
    <property type="entry name" value="Peripla_BP_I"/>
</dbReference>
<dbReference type="SMART" id="SM00354">
    <property type="entry name" value="HTH_LACI"/>
    <property type="match status" value="1"/>
</dbReference>
<dbReference type="InterPro" id="IPR010982">
    <property type="entry name" value="Lambda_DNA-bd_dom_sf"/>
</dbReference>
<dbReference type="PANTHER" id="PTHR30146:SF109">
    <property type="entry name" value="HTH-TYPE TRANSCRIPTIONAL REGULATOR GALS"/>
    <property type="match status" value="1"/>
</dbReference>
<accession>A0ABQ3FTG0</accession>
<dbReference type="Gene3D" id="3.40.50.2300">
    <property type="match status" value="2"/>
</dbReference>
<dbReference type="CDD" id="cd01392">
    <property type="entry name" value="HTH_LacI"/>
    <property type="match status" value="1"/>
</dbReference>
<evidence type="ECO:0000256" key="2">
    <source>
        <dbReference type="ARBA" id="ARBA00023125"/>
    </source>
</evidence>
<evidence type="ECO:0000256" key="4">
    <source>
        <dbReference type="SAM" id="MobiDB-lite"/>
    </source>
</evidence>
<feature type="compositionally biased region" description="Basic and acidic residues" evidence="4">
    <location>
        <begin position="1"/>
        <end position="10"/>
    </location>
</feature>
<dbReference type="InterPro" id="IPR046335">
    <property type="entry name" value="LacI/GalR-like_sensor"/>
</dbReference>
<dbReference type="PANTHER" id="PTHR30146">
    <property type="entry name" value="LACI-RELATED TRANSCRIPTIONAL REPRESSOR"/>
    <property type="match status" value="1"/>
</dbReference>
<dbReference type="Pfam" id="PF00356">
    <property type="entry name" value="LacI"/>
    <property type="match status" value="1"/>
</dbReference>
<keyword evidence="2" id="KW-0238">DNA-binding</keyword>
<dbReference type="SUPFAM" id="SSF53822">
    <property type="entry name" value="Periplasmic binding protein-like I"/>
    <property type="match status" value="1"/>
</dbReference>
<organism evidence="6 7">
    <name type="scientific">Gemmobacter nanjingensis</name>
    <dbReference type="NCBI Taxonomy" id="488454"/>
    <lineage>
        <taxon>Bacteria</taxon>
        <taxon>Pseudomonadati</taxon>
        <taxon>Pseudomonadota</taxon>
        <taxon>Alphaproteobacteria</taxon>
        <taxon>Rhodobacterales</taxon>
        <taxon>Paracoccaceae</taxon>
        <taxon>Gemmobacter</taxon>
    </lineage>
</organism>
<dbReference type="PROSITE" id="PS00356">
    <property type="entry name" value="HTH_LACI_1"/>
    <property type="match status" value="1"/>
</dbReference>
<dbReference type="InterPro" id="IPR000843">
    <property type="entry name" value="HTH_LacI"/>
</dbReference>
<keyword evidence="3" id="KW-0804">Transcription</keyword>
<name>A0ABQ3FTG0_9RHOB</name>
<feature type="region of interest" description="Disordered" evidence="4">
    <location>
        <begin position="1"/>
        <end position="26"/>
    </location>
</feature>
<sequence>MPKSKGDAPRKSLTAKPARRPTMKDVAKRAAVSLSTVSYVLNDSGPVAADRKARVLDAVRALGYMPNETARNLKRKSVATIGLVVPDLVNQFFAMVAEGVEQAAAERDVLVVFCAPEASGDSESWNSRLLRSQRLDGLIYLSGANSRMQSLVELIQVGPVVLVDEKLHGFNLPCVVSQNRQGAREIAEHLTSLGHRRLAILGGPTELWTAEQRLSGYREAIAAVGMNPDAVPFFAGDYRMESGERLAAEALRGPAGERPTALICANDLMAIGAMSYCRKVGLDVPGDVSIVGFDDLPISSLLYPSLTTVRQPARELGFEAAKLLLSLIDGAEAAPPLPARVTLMIRESSGPIVALPLNMRRGALGGISCP</sequence>
<dbReference type="Pfam" id="PF13377">
    <property type="entry name" value="Peripla_BP_3"/>
    <property type="match status" value="1"/>
</dbReference>
<feature type="domain" description="HTH lacI-type" evidence="5">
    <location>
        <begin position="21"/>
        <end position="75"/>
    </location>
</feature>
<dbReference type="SUPFAM" id="SSF47413">
    <property type="entry name" value="lambda repressor-like DNA-binding domains"/>
    <property type="match status" value="1"/>
</dbReference>
<evidence type="ECO:0000256" key="3">
    <source>
        <dbReference type="ARBA" id="ARBA00023163"/>
    </source>
</evidence>
<evidence type="ECO:0000259" key="5">
    <source>
        <dbReference type="PROSITE" id="PS50932"/>
    </source>
</evidence>